<dbReference type="RefSeq" id="WP_078931735.1">
    <property type="nucleotide sequence ID" value="NZ_FUXC01000014.1"/>
</dbReference>
<dbReference type="AlphaFoldDB" id="A0A1T4QJF9"/>
<dbReference type="EMBL" id="FUXC01000014">
    <property type="protein sequence ID" value="SKA03408.1"/>
    <property type="molecule type" value="Genomic_DNA"/>
</dbReference>
<dbReference type="STRING" id="225004.SAMN02745152_01994"/>
<evidence type="ECO:0000313" key="2">
    <source>
        <dbReference type="EMBL" id="SKA03408.1"/>
    </source>
</evidence>
<accession>A0A1T4QJF9</accession>
<feature type="domain" description="Helix-turn-helix" evidence="1">
    <location>
        <begin position="24"/>
        <end position="66"/>
    </location>
</feature>
<reference evidence="2 3" key="1">
    <citation type="submission" date="2017-02" db="EMBL/GenBank/DDBJ databases">
        <authorList>
            <person name="Peterson S.W."/>
        </authorList>
    </citation>
    <scope>NUCLEOTIDE SEQUENCE [LARGE SCALE GENOMIC DNA]</scope>
    <source>
        <strain evidence="2 3">ATCC BAA-909</strain>
    </source>
</reference>
<dbReference type="InterPro" id="IPR041657">
    <property type="entry name" value="HTH_17"/>
</dbReference>
<dbReference type="GeneID" id="303368215"/>
<evidence type="ECO:0000259" key="1">
    <source>
        <dbReference type="Pfam" id="PF12728"/>
    </source>
</evidence>
<organism evidence="2 3">
    <name type="scientific">Treponema berlinense</name>
    <dbReference type="NCBI Taxonomy" id="225004"/>
    <lineage>
        <taxon>Bacteria</taxon>
        <taxon>Pseudomonadati</taxon>
        <taxon>Spirochaetota</taxon>
        <taxon>Spirochaetia</taxon>
        <taxon>Spirochaetales</taxon>
        <taxon>Treponemataceae</taxon>
        <taxon>Treponema</taxon>
    </lineage>
</organism>
<evidence type="ECO:0000313" key="3">
    <source>
        <dbReference type="Proteomes" id="UP000190395"/>
    </source>
</evidence>
<dbReference type="Pfam" id="PF12728">
    <property type="entry name" value="HTH_17"/>
    <property type="match status" value="1"/>
</dbReference>
<protein>
    <submittedName>
        <fullName evidence="2">Helix-turn-helix domain-containing protein</fullName>
    </submittedName>
</protein>
<sequence length="74" mass="8505">MKEPKLSIVTENPEQTLFDRFTTAKILGISISCLDSCIKAEELPRIKIKKRTYFLRSDIEKFILANRVTTSGEK</sequence>
<gene>
    <name evidence="2" type="ORF">SAMN02745152_01994</name>
</gene>
<name>A0A1T4QJF9_9SPIR</name>
<proteinExistence type="predicted"/>
<dbReference type="OrthoDB" id="1097811at2"/>
<keyword evidence="3" id="KW-1185">Reference proteome</keyword>
<dbReference type="Proteomes" id="UP000190395">
    <property type="component" value="Unassembled WGS sequence"/>
</dbReference>